<evidence type="ECO:0000256" key="2">
    <source>
        <dbReference type="ARBA" id="ARBA00006906"/>
    </source>
</evidence>
<comment type="subunit">
    <text evidence="3">Homotrimer.</text>
</comment>
<evidence type="ECO:0000256" key="1">
    <source>
        <dbReference type="ARBA" id="ARBA00004761"/>
    </source>
</evidence>
<dbReference type="NCBIfam" id="TIGR01182">
    <property type="entry name" value="eda"/>
    <property type="match status" value="1"/>
</dbReference>
<accession>A0A1H7TIB6</accession>
<keyword evidence="5" id="KW-0119">Carbohydrate metabolism</keyword>
<dbReference type="Pfam" id="PF01081">
    <property type="entry name" value="Aldolase"/>
    <property type="match status" value="1"/>
</dbReference>
<sequence>MSTLSEIKENGIIAIIRGLRPEHVLEVAEALYAGGIRILEVTMNSEEPLVAIKTLAGGIGDRMVIGAGTVLDTQMVEAAVAAGARFILSPVVDVDVIKTTKDLDAVSIPGAFTPTEIYAAHKGGADIVKVFPATSPAYIRSIAGPFPQIPLLPSGGLTPQNIRDFKDAGAVAFGVGNTLIDTTQSITRDYLAQLTDKASQFVAAIAKPA</sequence>
<protein>
    <submittedName>
        <fullName evidence="6">2-dehydro-3-deoxyphosphogluconate aldolase / (4S)-4-hydroxy-2-oxoglutarate aldolase</fullName>
    </submittedName>
</protein>
<dbReference type="OrthoDB" id="9802667at2"/>
<comment type="pathway">
    <text evidence="1">Carbohydrate acid metabolism.</text>
</comment>
<dbReference type="Gene3D" id="3.20.20.70">
    <property type="entry name" value="Aldolase class I"/>
    <property type="match status" value="1"/>
</dbReference>
<keyword evidence="4" id="KW-0456">Lyase</keyword>
<dbReference type="GO" id="GO:0016829">
    <property type="term" value="F:lyase activity"/>
    <property type="evidence" value="ECO:0007669"/>
    <property type="project" value="UniProtKB-KW"/>
</dbReference>
<evidence type="ECO:0000256" key="5">
    <source>
        <dbReference type="ARBA" id="ARBA00023277"/>
    </source>
</evidence>
<dbReference type="InterPro" id="IPR013785">
    <property type="entry name" value="Aldolase_TIM"/>
</dbReference>
<evidence type="ECO:0000313" key="7">
    <source>
        <dbReference type="Proteomes" id="UP000198916"/>
    </source>
</evidence>
<evidence type="ECO:0000256" key="3">
    <source>
        <dbReference type="ARBA" id="ARBA00011233"/>
    </source>
</evidence>
<dbReference type="Proteomes" id="UP000198916">
    <property type="component" value="Unassembled WGS sequence"/>
</dbReference>
<dbReference type="InterPro" id="IPR000887">
    <property type="entry name" value="Aldlse_KDPG_KHG"/>
</dbReference>
<dbReference type="AlphaFoldDB" id="A0A1H7TIB6"/>
<organism evidence="6 7">
    <name type="scientific">Parapedobacter koreensis</name>
    <dbReference type="NCBI Taxonomy" id="332977"/>
    <lineage>
        <taxon>Bacteria</taxon>
        <taxon>Pseudomonadati</taxon>
        <taxon>Bacteroidota</taxon>
        <taxon>Sphingobacteriia</taxon>
        <taxon>Sphingobacteriales</taxon>
        <taxon>Sphingobacteriaceae</taxon>
        <taxon>Parapedobacter</taxon>
    </lineage>
</organism>
<dbReference type="EMBL" id="FNZR01000011">
    <property type="protein sequence ID" value="SEL83557.1"/>
    <property type="molecule type" value="Genomic_DNA"/>
</dbReference>
<gene>
    <name evidence="6" type="ORF">SAMN05421740_11138</name>
</gene>
<comment type="similarity">
    <text evidence="2">Belongs to the KHG/KDPG aldolase family.</text>
</comment>
<reference evidence="7" key="1">
    <citation type="submission" date="2016-10" db="EMBL/GenBank/DDBJ databases">
        <authorList>
            <person name="Varghese N."/>
            <person name="Submissions S."/>
        </authorList>
    </citation>
    <scope>NUCLEOTIDE SEQUENCE [LARGE SCALE GENOMIC DNA]</scope>
    <source>
        <strain evidence="7">Jip14</strain>
    </source>
</reference>
<dbReference type="CDD" id="cd00452">
    <property type="entry name" value="KDPG_aldolase"/>
    <property type="match status" value="1"/>
</dbReference>
<keyword evidence="7" id="KW-1185">Reference proteome</keyword>
<name>A0A1H7TIB6_9SPHI</name>
<evidence type="ECO:0000313" key="6">
    <source>
        <dbReference type="EMBL" id="SEL83557.1"/>
    </source>
</evidence>
<dbReference type="STRING" id="332977.SAMN05421740_11138"/>
<proteinExistence type="inferred from homology"/>
<dbReference type="SUPFAM" id="SSF51569">
    <property type="entry name" value="Aldolase"/>
    <property type="match status" value="1"/>
</dbReference>
<dbReference type="RefSeq" id="WP_090608582.1">
    <property type="nucleotide sequence ID" value="NZ_FNZR01000011.1"/>
</dbReference>
<dbReference type="PANTHER" id="PTHR30246:SF1">
    <property type="entry name" value="2-DEHYDRO-3-DEOXY-6-PHOSPHOGALACTONATE ALDOLASE-RELATED"/>
    <property type="match status" value="1"/>
</dbReference>
<dbReference type="PANTHER" id="PTHR30246">
    <property type="entry name" value="2-KETO-3-DEOXY-6-PHOSPHOGLUCONATE ALDOLASE"/>
    <property type="match status" value="1"/>
</dbReference>
<evidence type="ECO:0000256" key="4">
    <source>
        <dbReference type="ARBA" id="ARBA00023239"/>
    </source>
</evidence>